<dbReference type="Gene3D" id="3.40.50.2060">
    <property type="match status" value="1"/>
</dbReference>
<dbReference type="PANTHER" id="PTHR11679">
    <property type="entry name" value="VESICLE PROTEIN SORTING-ASSOCIATED"/>
    <property type="match status" value="1"/>
</dbReference>
<dbReference type="SUPFAM" id="SSF56815">
    <property type="entry name" value="Sec1/munc18-like (SM) proteins"/>
    <property type="match status" value="1"/>
</dbReference>
<feature type="region of interest" description="Disordered" evidence="2">
    <location>
        <begin position="1"/>
        <end position="22"/>
    </location>
</feature>
<organism evidence="3 4">
    <name type="scientific">Sporothrix eucalyptigena</name>
    <dbReference type="NCBI Taxonomy" id="1812306"/>
    <lineage>
        <taxon>Eukaryota</taxon>
        <taxon>Fungi</taxon>
        <taxon>Dikarya</taxon>
        <taxon>Ascomycota</taxon>
        <taxon>Pezizomycotina</taxon>
        <taxon>Sordariomycetes</taxon>
        <taxon>Sordariomycetidae</taxon>
        <taxon>Ophiostomatales</taxon>
        <taxon>Ophiostomataceae</taxon>
        <taxon>Sporothrix</taxon>
    </lineage>
</organism>
<dbReference type="InterPro" id="IPR027482">
    <property type="entry name" value="Sec1-like_dom2"/>
</dbReference>
<dbReference type="Pfam" id="PF00995">
    <property type="entry name" value="Sec1"/>
    <property type="match status" value="1"/>
</dbReference>
<accession>A0ABP0AXX1</accession>
<dbReference type="InterPro" id="IPR001619">
    <property type="entry name" value="Sec1-like"/>
</dbReference>
<keyword evidence="4" id="KW-1185">Reference proteome</keyword>
<dbReference type="EMBL" id="CAWUHD010000008">
    <property type="protein sequence ID" value="CAK7212119.1"/>
    <property type="molecule type" value="Genomic_DNA"/>
</dbReference>
<feature type="compositionally biased region" description="Low complexity" evidence="2">
    <location>
        <begin position="671"/>
        <end position="682"/>
    </location>
</feature>
<proteinExistence type="inferred from homology"/>
<evidence type="ECO:0000256" key="2">
    <source>
        <dbReference type="SAM" id="MobiDB-lite"/>
    </source>
</evidence>
<dbReference type="Gene3D" id="1.25.40.60">
    <property type="match status" value="1"/>
</dbReference>
<name>A0ABP0AXX1_9PEZI</name>
<evidence type="ECO:0000256" key="1">
    <source>
        <dbReference type="ARBA" id="ARBA00009884"/>
    </source>
</evidence>
<feature type="compositionally biased region" description="Low complexity" evidence="2">
    <location>
        <begin position="734"/>
        <end position="744"/>
    </location>
</feature>
<sequence>MDSDIKHDRRNHTRRREQPSTGAITAYLNYPPLNAKVDRSIYDQLDIANPSSFLQQWKVLVLDETSKKIIDNVIKEDDILNKNIANIERIEERREMNPTMDAIYILSPQPHIVDCLLADLDRRRYRRAFLVWTSVLDPQLQQRIDNTPVARQQIAGFDMLSVDFFPRESHLVTFRDPWSFPILFHPDCNDLVRQHMEDLARKIASVCISAGEYPKVRYYRPKNPTHEASVLCTHLARFVQEQLDQYARWNRDFPPQSSRQPGILVITDRSMDLMAPLVHEFTYQAMAHDLLPIKEGDKTTFHITINDGETGVEEKDMELQEKDTVWVDNRHRHMKDTIDKLMGDFQKFLDQNPHFTNDKGDATSLNAIRDMLAGLPQFQEMKEAYSLHLTMAQDCMNKFQNNKLPDVASAEQTLATGLDEDYRKPRNILDQVARLLDDEAITHEDRLRLIMLYVLYRNGVIPEDINRLLSHSNLSKPLFDTIVNLELLGGKPVRGLKEAVQQIPPVFPPDPKANQQNGNDEEYSLSRFEPTLKTLLDNLCRGQLDQMVFPYVNPPLDPNEDAMMAQGSLRAAKPSWADTNRRVPDNRQRIFVFVAGGATFSEARVCYEASAKYSRDIVLATSHMLTPHLFCRQVGDLSANPLQLDIPLNRPKPKAPAHLFEREAPKPPPQQQAAAPGQRVGAPGAGAGAAAGGRRPVGASPGGIPSGPRPSGSGPPVKQMGAMTLNSGGGAGASAGRAPAPAAAGSGGPSDGKLHKAEKDKKKRNIFGLKK</sequence>
<comment type="caution">
    <text evidence="3">The sequence shown here is derived from an EMBL/GenBank/DDBJ whole genome shotgun (WGS) entry which is preliminary data.</text>
</comment>
<dbReference type="Gene3D" id="3.40.50.1910">
    <property type="match status" value="1"/>
</dbReference>
<feature type="compositionally biased region" description="Basic residues" evidence="2">
    <location>
        <begin position="761"/>
        <end position="771"/>
    </location>
</feature>
<dbReference type="Gene3D" id="3.90.830.10">
    <property type="entry name" value="Syntaxin Binding Protein 1, Chain A, domain 2"/>
    <property type="match status" value="1"/>
</dbReference>
<dbReference type="InterPro" id="IPR043127">
    <property type="entry name" value="Sec-1-like_dom3a"/>
</dbReference>
<feature type="region of interest" description="Disordered" evidence="2">
    <location>
        <begin position="660"/>
        <end position="771"/>
    </location>
</feature>
<evidence type="ECO:0000313" key="4">
    <source>
        <dbReference type="Proteomes" id="UP001642482"/>
    </source>
</evidence>
<reference evidence="3 4" key="1">
    <citation type="submission" date="2024-01" db="EMBL/GenBank/DDBJ databases">
        <authorList>
            <person name="Allen C."/>
            <person name="Tagirdzhanova G."/>
        </authorList>
    </citation>
    <scope>NUCLEOTIDE SEQUENCE [LARGE SCALE GENOMIC DNA]</scope>
</reference>
<dbReference type="InterPro" id="IPR036045">
    <property type="entry name" value="Sec1-like_sf"/>
</dbReference>
<evidence type="ECO:0008006" key="5">
    <source>
        <dbReference type="Google" id="ProtNLM"/>
    </source>
</evidence>
<gene>
    <name evidence="3" type="ORF">SEUCBS140593_001405</name>
</gene>
<protein>
    <recommendedName>
        <fullName evidence="5">Syntaxin-binding protein 1</fullName>
    </recommendedName>
</protein>
<evidence type="ECO:0000313" key="3">
    <source>
        <dbReference type="EMBL" id="CAK7212119.1"/>
    </source>
</evidence>
<dbReference type="Proteomes" id="UP001642482">
    <property type="component" value="Unassembled WGS sequence"/>
</dbReference>
<dbReference type="InterPro" id="IPR043154">
    <property type="entry name" value="Sec-1-like_dom1"/>
</dbReference>
<comment type="similarity">
    <text evidence="1">Belongs to the STXBP/unc-18/SEC1 family.</text>
</comment>